<feature type="region of interest" description="Disordered" evidence="15">
    <location>
        <begin position="224"/>
        <end position="270"/>
    </location>
</feature>
<evidence type="ECO:0000259" key="16">
    <source>
        <dbReference type="PROSITE" id="PS50016"/>
    </source>
</evidence>
<evidence type="ECO:0000313" key="18">
    <source>
        <dbReference type="Proteomes" id="UP001610728"/>
    </source>
</evidence>
<evidence type="ECO:0000256" key="8">
    <source>
        <dbReference type="ARBA" id="ARBA00023204"/>
    </source>
</evidence>
<dbReference type="InterPro" id="IPR001965">
    <property type="entry name" value="Znf_PHD"/>
</dbReference>
<evidence type="ECO:0000256" key="6">
    <source>
        <dbReference type="ARBA" id="ARBA00022833"/>
    </source>
</evidence>
<dbReference type="InterPro" id="IPR013083">
    <property type="entry name" value="Znf_RING/FYVE/PHD"/>
</dbReference>
<feature type="compositionally biased region" description="Low complexity" evidence="15">
    <location>
        <begin position="366"/>
        <end position="398"/>
    </location>
</feature>
<evidence type="ECO:0000256" key="3">
    <source>
        <dbReference type="ARBA" id="ARBA00022723"/>
    </source>
</evidence>
<dbReference type="CDD" id="cd16858">
    <property type="entry name" value="ING_ING3_Yng2p"/>
    <property type="match status" value="1"/>
</dbReference>
<feature type="domain" description="PHD-type" evidence="16">
    <location>
        <begin position="484"/>
        <end position="533"/>
    </location>
</feature>
<dbReference type="Pfam" id="PF12998">
    <property type="entry name" value="ING"/>
    <property type="match status" value="1"/>
</dbReference>
<evidence type="ECO:0000256" key="12">
    <source>
        <dbReference type="ARBA" id="ARBA00037044"/>
    </source>
</evidence>
<dbReference type="PANTHER" id="PTHR10333">
    <property type="entry name" value="INHIBITOR OF GROWTH PROTEIN"/>
    <property type="match status" value="1"/>
</dbReference>
<keyword evidence="6 14" id="KW-0862">Zinc</keyword>
<feature type="compositionally biased region" description="Polar residues" evidence="15">
    <location>
        <begin position="300"/>
        <end position="314"/>
    </location>
</feature>
<keyword evidence="3 14" id="KW-0479">Metal-binding</keyword>
<name>A0ABR4MEP2_9PEZI</name>
<keyword evidence="7 14" id="KW-0156">Chromatin regulator</keyword>
<dbReference type="SMART" id="SM00249">
    <property type="entry name" value="PHD"/>
    <property type="match status" value="1"/>
</dbReference>
<protein>
    <recommendedName>
        <fullName evidence="14">Chromatin modification-related protein</fullName>
    </recommendedName>
</protein>
<dbReference type="SUPFAM" id="SSF57903">
    <property type="entry name" value="FYVE/PHD zinc finger"/>
    <property type="match status" value="1"/>
</dbReference>
<accession>A0ABR4MEP2</accession>
<dbReference type="InterPro" id="IPR011011">
    <property type="entry name" value="Znf_FYVE_PHD"/>
</dbReference>
<dbReference type="RefSeq" id="XP_070857907.1">
    <property type="nucleotide sequence ID" value="XM_071001161.1"/>
</dbReference>
<evidence type="ECO:0000256" key="13">
    <source>
        <dbReference type="PROSITE-ProRule" id="PRU00146"/>
    </source>
</evidence>
<dbReference type="PROSITE" id="PS01359">
    <property type="entry name" value="ZF_PHD_1"/>
    <property type="match status" value="1"/>
</dbReference>
<evidence type="ECO:0000256" key="5">
    <source>
        <dbReference type="ARBA" id="ARBA00022771"/>
    </source>
</evidence>
<comment type="similarity">
    <text evidence="2 14">Belongs to the ING family.</text>
</comment>
<keyword evidence="10" id="KW-0469">Meiosis</keyword>
<evidence type="ECO:0000256" key="4">
    <source>
        <dbReference type="ARBA" id="ARBA00022763"/>
    </source>
</evidence>
<dbReference type="PANTHER" id="PTHR10333:SF100">
    <property type="entry name" value="CHROMATIN MODIFICATION-RELATED PROTEIN YNG2"/>
    <property type="match status" value="1"/>
</dbReference>
<evidence type="ECO:0000256" key="10">
    <source>
        <dbReference type="ARBA" id="ARBA00023254"/>
    </source>
</evidence>
<keyword evidence="8" id="KW-0234">DNA repair</keyword>
<feature type="compositionally biased region" description="Gly residues" evidence="15">
    <location>
        <begin position="453"/>
        <end position="464"/>
    </location>
</feature>
<dbReference type="CDD" id="cd15505">
    <property type="entry name" value="PHD_ING"/>
    <property type="match status" value="1"/>
</dbReference>
<feature type="compositionally biased region" description="Polar residues" evidence="15">
    <location>
        <begin position="340"/>
        <end position="349"/>
    </location>
</feature>
<dbReference type="InterPro" id="IPR019787">
    <property type="entry name" value="Znf_PHD-finger"/>
</dbReference>
<keyword evidence="4" id="KW-0227">DNA damage</keyword>
<evidence type="ECO:0000256" key="15">
    <source>
        <dbReference type="SAM" id="MobiDB-lite"/>
    </source>
</evidence>
<dbReference type="Proteomes" id="UP001610728">
    <property type="component" value="Unassembled WGS sequence"/>
</dbReference>
<sequence>MPRDDLSIDFVKKMPQTEPMDPAVILDEWFNRVQNLPEEVRFIQDEVADKDRQYAECIRIAEDRDGKIQKWIKNQGSHEPNPREDQLRSQVRENYARAEKIAAEKLVLTNRLQAIMDKHLRSLDVQIKLLYDRAEPGFLEPNEVPSLLRPSPANKAVPSLSLRNPSNLAALGASPTATSAGGAPHTPVIARASTTQIRHAQASHQHAVSAPVSPAASMILNRNQREASTGAASQKRPRLNTGGNSNNTNSIITTSSLARHSSLGPGTPKGITGTTIAAGVTGGAIRAGSAGPRVAAVKASSCNTGGRKSGTPSSAGRKRGVNVASSNPKSSLSRVRKSTKTSPASTGDSELSDADSGSDMSDNDGGDSASAAGAGSASGAGSSTSTTHGPTTTSPHDGASSRSASGTNGSAATLGAHVHPHTVTTVASNSTPSNANAHVHTPGSGSANSNGSSNGGGTGAGAGGEADEDEEMGDADYDEAGDNKKYCLCQKVSFGDMVACDYDNCPYEWFHWSCVGLVSEPNGKWYCPVCEEKRQK</sequence>
<feature type="region of interest" description="Disordered" evidence="15">
    <location>
        <begin position="298"/>
        <end position="477"/>
    </location>
</feature>
<feature type="compositionally biased region" description="Low complexity" evidence="15">
    <location>
        <begin position="443"/>
        <end position="452"/>
    </location>
</feature>
<comment type="caution">
    <text evidence="17">The sequence shown here is derived from an EMBL/GenBank/DDBJ whole genome shotgun (WGS) entry which is preliminary data.</text>
</comment>
<dbReference type="Gene3D" id="6.10.140.1740">
    <property type="match status" value="1"/>
</dbReference>
<dbReference type="InterPro" id="IPR019786">
    <property type="entry name" value="Zinc_finger_PHD-type_CS"/>
</dbReference>
<evidence type="ECO:0000256" key="2">
    <source>
        <dbReference type="ARBA" id="ARBA00010210"/>
    </source>
</evidence>
<keyword evidence="9 14" id="KW-0539">Nucleus</keyword>
<keyword evidence="18" id="KW-1185">Reference proteome</keyword>
<keyword evidence="11" id="KW-0131">Cell cycle</keyword>
<evidence type="ECO:0000256" key="9">
    <source>
        <dbReference type="ARBA" id="ARBA00023242"/>
    </source>
</evidence>
<dbReference type="PROSITE" id="PS50016">
    <property type="entry name" value="ZF_PHD_2"/>
    <property type="match status" value="1"/>
</dbReference>
<evidence type="ECO:0000256" key="11">
    <source>
        <dbReference type="ARBA" id="ARBA00023306"/>
    </source>
</evidence>
<evidence type="ECO:0000256" key="1">
    <source>
        <dbReference type="ARBA" id="ARBA00004123"/>
    </source>
</evidence>
<evidence type="ECO:0000256" key="7">
    <source>
        <dbReference type="ARBA" id="ARBA00022853"/>
    </source>
</evidence>
<evidence type="ECO:0000313" key="17">
    <source>
        <dbReference type="EMBL" id="KAL2886727.1"/>
    </source>
</evidence>
<evidence type="ECO:0000256" key="14">
    <source>
        <dbReference type="RuleBase" id="RU361213"/>
    </source>
</evidence>
<keyword evidence="5 13" id="KW-0863">Zinc-finger</keyword>
<reference evidence="17 18" key="1">
    <citation type="submission" date="2020-05" db="EMBL/GenBank/DDBJ databases">
        <title>Ceratocystis lukuohia genome.</title>
        <authorList>
            <person name="Harrington T.C."/>
            <person name="Kim K."/>
            <person name="Mayers C.G."/>
        </authorList>
    </citation>
    <scope>NUCLEOTIDE SEQUENCE [LARGE SCALE GENOMIC DNA]</scope>
    <source>
        <strain evidence="17 18">C4212</strain>
    </source>
</reference>
<feature type="compositionally biased region" description="Polar residues" evidence="15">
    <location>
        <begin position="422"/>
        <end position="436"/>
    </location>
</feature>
<feature type="compositionally biased region" description="Low complexity" evidence="15">
    <location>
        <begin position="240"/>
        <end position="256"/>
    </location>
</feature>
<comment type="function">
    <text evidence="14">Component of an histone acetyltransferase complex.</text>
</comment>
<comment type="domain">
    <text evidence="14">The PHD-type zinc finger mediates the binding to H3K4me3.</text>
</comment>
<gene>
    <name evidence="17" type="ORF">HOO65_060557</name>
</gene>
<dbReference type="InterPro" id="IPR028651">
    <property type="entry name" value="ING_fam"/>
</dbReference>
<dbReference type="EMBL" id="JABSNW010000006">
    <property type="protein sequence ID" value="KAL2886727.1"/>
    <property type="molecule type" value="Genomic_DNA"/>
</dbReference>
<feature type="compositionally biased region" description="Polar residues" evidence="15">
    <location>
        <begin position="323"/>
        <end position="333"/>
    </location>
</feature>
<comment type="function">
    <text evidence="12">Component of the NuA4 histone acetyltransferase complex which is involved in transcriptional activation of selected genes principally by acetylation of nucleosomal histone H4 and H2A. The NuA4 complex is also involved in DNA repair. Involved in cell cycle progression and meiosis.</text>
</comment>
<feature type="compositionally biased region" description="Polar residues" evidence="15">
    <location>
        <begin position="400"/>
        <end position="411"/>
    </location>
</feature>
<feature type="compositionally biased region" description="Acidic residues" evidence="15">
    <location>
        <begin position="465"/>
        <end position="477"/>
    </location>
</feature>
<dbReference type="Gene3D" id="3.30.40.10">
    <property type="entry name" value="Zinc/RING finger domain, C3HC4 (zinc finger)"/>
    <property type="match status" value="1"/>
</dbReference>
<dbReference type="InterPro" id="IPR024610">
    <property type="entry name" value="ING_N_histone-binding"/>
</dbReference>
<comment type="subunit">
    <text evidence="14">Component of an histone acetyltransferase complex. Interacts with H3K4me3 and to a lesser extent with H3K4me2.</text>
</comment>
<dbReference type="GeneID" id="98119953"/>
<proteinExistence type="inferred from homology"/>
<dbReference type="SMART" id="SM01408">
    <property type="entry name" value="ING"/>
    <property type="match status" value="1"/>
</dbReference>
<organism evidence="17 18">
    <name type="scientific">Ceratocystis lukuohia</name>
    <dbReference type="NCBI Taxonomy" id="2019550"/>
    <lineage>
        <taxon>Eukaryota</taxon>
        <taxon>Fungi</taxon>
        <taxon>Dikarya</taxon>
        <taxon>Ascomycota</taxon>
        <taxon>Pezizomycotina</taxon>
        <taxon>Sordariomycetes</taxon>
        <taxon>Hypocreomycetidae</taxon>
        <taxon>Microascales</taxon>
        <taxon>Ceratocystidaceae</taxon>
        <taxon>Ceratocystis</taxon>
    </lineage>
</organism>
<comment type="subcellular location">
    <subcellularLocation>
        <location evidence="1 14">Nucleus</location>
    </subcellularLocation>
</comment>